<name>A0A1A9AMW4_PLAOA</name>
<dbReference type="EMBL" id="FLRE01003467">
    <property type="protein sequence ID" value="SBT59481.1"/>
    <property type="molecule type" value="Genomic_DNA"/>
</dbReference>
<evidence type="ECO:0000313" key="2">
    <source>
        <dbReference type="EMBL" id="SBT59481.1"/>
    </source>
</evidence>
<reference evidence="3 4" key="1">
    <citation type="submission" date="2016-05" db="EMBL/GenBank/DDBJ databases">
        <authorList>
            <person name="Naeem Raeece"/>
        </authorList>
    </citation>
    <scope>NUCLEOTIDE SEQUENCE [LARGE SCALE GENOMIC DNA]</scope>
</reference>
<evidence type="ECO:0000313" key="1">
    <source>
        <dbReference type="EMBL" id="SBT57561.1"/>
    </source>
</evidence>
<proteinExistence type="predicted"/>
<dbReference type="AlphaFoldDB" id="A0A1A9AMW4"/>
<evidence type="ECO:0000313" key="4">
    <source>
        <dbReference type="Proteomes" id="UP000078555"/>
    </source>
</evidence>
<accession>A0A1A9AMW4</accession>
<dbReference type="EMBL" id="FLRD01001558">
    <property type="protein sequence ID" value="SBT57561.1"/>
    <property type="molecule type" value="Genomic_DNA"/>
</dbReference>
<gene>
    <name evidence="1" type="ORF">POVWA1_082290</name>
    <name evidence="2" type="ORF">POVWA2_097090</name>
</gene>
<sequence>MTKAGIHINDLPSKKFNNQLEKGINYDEIEKYIESDTFSSEGEFWINTLNGYVRSYIDTFIGGWSENNYDKRCRDFNYILDLALKKVTEKCKTKMGISYDLIEQYVYNSAKYSLEIYGDECTRNSKIKVNYDDIENMKKFDDLCEDIDYIKSLISDIDSDNCKQIESYIDQKITDIEQIYTKSSSKYSHILEHYHFQSFDEINTTLRNLKSKCQEGIDGVSLTGDHSETSHHSGGSAPIIAVTSLSGILSSFFLLYKTTSFGSILNTLIRNKIKFGNNLSDEAYYETLKDIPESSHDGAYNILYNSVGDS</sequence>
<organism evidence="1 4">
    <name type="scientific">Plasmodium ovale wallikeri</name>
    <dbReference type="NCBI Taxonomy" id="864142"/>
    <lineage>
        <taxon>Eukaryota</taxon>
        <taxon>Sar</taxon>
        <taxon>Alveolata</taxon>
        <taxon>Apicomplexa</taxon>
        <taxon>Aconoidasida</taxon>
        <taxon>Haemosporida</taxon>
        <taxon>Plasmodiidae</taxon>
        <taxon>Plasmodium</taxon>
        <taxon>Plasmodium (Plasmodium)</taxon>
    </lineage>
</organism>
<keyword evidence="4" id="KW-1185">Reference proteome</keyword>
<protein>
    <submittedName>
        <fullName evidence="1">PIR Superfamily Protein</fullName>
    </submittedName>
</protein>
<dbReference type="Proteomes" id="UP000078550">
    <property type="component" value="Unassembled WGS sequence"/>
</dbReference>
<reference evidence="1" key="2">
    <citation type="submission" date="2016-05" db="EMBL/GenBank/DDBJ databases">
        <authorList>
            <person name="Lavstsen T."/>
            <person name="Jespersen J.S."/>
        </authorList>
    </citation>
    <scope>NUCLEOTIDE SEQUENCE [LARGE SCALE GENOMIC DNA]</scope>
</reference>
<dbReference type="Proteomes" id="UP000078555">
    <property type="component" value="Unassembled WGS sequence"/>
</dbReference>
<evidence type="ECO:0000313" key="3">
    <source>
        <dbReference type="Proteomes" id="UP000078550"/>
    </source>
</evidence>